<accession>A0ABW0HLX3</accession>
<evidence type="ECO:0000313" key="2">
    <source>
        <dbReference type="EMBL" id="MFC5401388.1"/>
    </source>
</evidence>
<protein>
    <recommendedName>
        <fullName evidence="4">Right handed beta helix domain-containing protein</fullName>
    </recommendedName>
</protein>
<evidence type="ECO:0008006" key="4">
    <source>
        <dbReference type="Google" id="ProtNLM"/>
    </source>
</evidence>
<feature type="region of interest" description="Disordered" evidence="1">
    <location>
        <begin position="1"/>
        <end position="26"/>
    </location>
</feature>
<reference evidence="3" key="1">
    <citation type="journal article" date="2019" name="Int. J. Syst. Evol. Microbiol.">
        <title>The Global Catalogue of Microorganisms (GCM) 10K type strain sequencing project: providing services to taxonomists for standard genome sequencing and annotation.</title>
        <authorList>
            <consortium name="The Broad Institute Genomics Platform"/>
            <consortium name="The Broad Institute Genome Sequencing Center for Infectious Disease"/>
            <person name="Wu L."/>
            <person name="Ma J."/>
        </authorList>
    </citation>
    <scope>NUCLEOTIDE SEQUENCE [LARGE SCALE GENOMIC DNA]</scope>
    <source>
        <strain evidence="3">CGMCC 1.18575</strain>
    </source>
</reference>
<gene>
    <name evidence="2" type="ORF">ACFPOF_01460</name>
</gene>
<dbReference type="RefSeq" id="WP_378128893.1">
    <property type="nucleotide sequence ID" value="NZ_JBHSMI010000002.1"/>
</dbReference>
<dbReference type="PROSITE" id="PS51318">
    <property type="entry name" value="TAT"/>
    <property type="match status" value="1"/>
</dbReference>
<evidence type="ECO:0000256" key="1">
    <source>
        <dbReference type="SAM" id="MobiDB-lite"/>
    </source>
</evidence>
<dbReference type="InterPro" id="IPR006311">
    <property type="entry name" value="TAT_signal"/>
</dbReference>
<comment type="caution">
    <text evidence="2">The sequence shown here is derived from an EMBL/GenBank/DDBJ whole genome shotgun (WGS) entry which is preliminary data.</text>
</comment>
<evidence type="ECO:0000313" key="3">
    <source>
        <dbReference type="Proteomes" id="UP001596113"/>
    </source>
</evidence>
<dbReference type="EMBL" id="JBHSMI010000002">
    <property type="protein sequence ID" value="MFC5401388.1"/>
    <property type="molecule type" value="Genomic_DNA"/>
</dbReference>
<proteinExistence type="predicted"/>
<name>A0ABW0HLX3_9BACL</name>
<keyword evidence="3" id="KW-1185">Reference proteome</keyword>
<organism evidence="2 3">
    <name type="scientific">Cohnella soli</name>
    <dbReference type="NCBI Taxonomy" id="425005"/>
    <lineage>
        <taxon>Bacteria</taxon>
        <taxon>Bacillati</taxon>
        <taxon>Bacillota</taxon>
        <taxon>Bacilli</taxon>
        <taxon>Bacillales</taxon>
        <taxon>Paenibacillaceae</taxon>
        <taxon>Cohnella</taxon>
    </lineage>
</organism>
<sequence length="732" mass="78672">MMSEEDRDNKGKTETRQVMPEENGGTISRRKLLASLGFAGAAVVAGSLLPSGAFAAEDKEKEKEKSKVKGMTACDPDELCGRVTAIETDLHSQVQLVDFGATGSVVADTAALASLASYVNAFPNGTQPIGIVDGIPVRVGINRASAPLKYTFSAGTAFTRPVELVGSVSKVLDYTGTGVFLSMGTDDGRTSGNLFNDDHYLLDGLHLTGGKNMSAGISFAPFFGLMARIRNCIFNQFGNPNSWAIEFQAQNWWPEIAGCRWEALDDQAKNFVKAIDDGRSGAYRGSGNSRLSFVDNKCKWHGLLIGGTGIYTNAVKTLISRCDFENAAVGVQLGSPSMKTEIENCYFEQPLGGTSIRLGDQTPQPNNNIHLISIKDVYVNLHGTGKFLDTANPNVVTAGSQIDGVTLLLGAEQSPVLNLNDQPGQYVRVRNLVASYQPLVPVTANPIHVIDVDGVHNRTVVNGALAVSQTGDSYTIPANTLKRLADMWYAKTDFASCMASRVQLSNADFMRTRKSQYALRFTPGGSGTYKSVYFMVPGLSEMAGHVCTVQLFARAASAANLRVVAQAAYSATAIVPAEIKAENVALTTSFKEFTFPFWLGNHASLNKDSWFMLELRMPDTPAWYEFTGVRINHGDFGLCASNDYLPAGDTLEAVQHYFERKAVALTTTGTTTLTVDMAPKAKALASAVMTFTTPVRSALAGTEVQGGAKFNFGSSITTLDAVVDFDTQAFQF</sequence>
<dbReference type="Proteomes" id="UP001596113">
    <property type="component" value="Unassembled WGS sequence"/>
</dbReference>